<evidence type="ECO:0000313" key="3">
    <source>
        <dbReference type="EMBL" id="SCL23178.1"/>
    </source>
</evidence>
<gene>
    <name evidence="2" type="ORF">GA0074694_1424</name>
    <name evidence="3" type="ORF">GA0074694_3575</name>
    <name evidence="4" type="ORF">GA0074694_4763</name>
</gene>
<dbReference type="Proteomes" id="UP000198906">
    <property type="component" value="Unassembled WGS sequence"/>
</dbReference>
<dbReference type="EMBL" id="FMHU01000002">
    <property type="protein sequence ID" value="SCL23178.1"/>
    <property type="molecule type" value="Genomic_DNA"/>
</dbReference>
<proteinExistence type="predicted"/>
<evidence type="ECO:0000313" key="2">
    <source>
        <dbReference type="EMBL" id="SCL15936.1"/>
    </source>
</evidence>
<evidence type="ECO:0000256" key="1">
    <source>
        <dbReference type="SAM" id="MobiDB-lite"/>
    </source>
</evidence>
<accession>A0A1C6SCS0</accession>
<organism evidence="4 5">
    <name type="scientific">Micromonospora inyonensis</name>
    <dbReference type="NCBI Taxonomy" id="47866"/>
    <lineage>
        <taxon>Bacteria</taxon>
        <taxon>Bacillati</taxon>
        <taxon>Actinomycetota</taxon>
        <taxon>Actinomycetes</taxon>
        <taxon>Micromonosporales</taxon>
        <taxon>Micromonosporaceae</taxon>
        <taxon>Micromonospora</taxon>
    </lineage>
</organism>
<evidence type="ECO:0000313" key="5">
    <source>
        <dbReference type="Proteomes" id="UP000198906"/>
    </source>
</evidence>
<name>A0A1C6SCS0_9ACTN</name>
<reference evidence="5" key="2">
    <citation type="submission" date="2016-06" db="EMBL/GenBank/DDBJ databases">
        <authorList>
            <person name="Varghese N."/>
        </authorList>
    </citation>
    <scope>NUCLEOTIDE SEQUENCE [LARGE SCALE GENOMIC DNA]</scope>
    <source>
        <strain evidence="5">DSM 46123</strain>
    </source>
</reference>
<dbReference type="EMBL" id="FMHU01000002">
    <property type="protein sequence ID" value="SCL27271.1"/>
    <property type="molecule type" value="Genomic_DNA"/>
</dbReference>
<dbReference type="AlphaFoldDB" id="A0A1C6SCS0"/>
<sequence>MPRASPDPAGPAVRDTLPVPVPPRPLKEEVDDHVDHRAITSGRWPALTEVDTRWRGSFGYFAALIGPEEKQERIPLCRIEYLGGNRWAFALYDPASNSYTPQHLHTGQWEGSPDDAFDTAALVHLADYEA</sequence>
<reference evidence="4" key="1">
    <citation type="submission" date="2016-06" db="EMBL/GenBank/DDBJ databases">
        <authorList>
            <person name="Kjaerup R.B."/>
            <person name="Dalgaard T.S."/>
            <person name="Juul-Madsen H.R."/>
        </authorList>
    </citation>
    <scope>NUCLEOTIDE SEQUENCE [LARGE SCALE GENOMIC DNA]</scope>
    <source>
        <strain evidence="4">DSM 46123</strain>
    </source>
</reference>
<keyword evidence="5" id="KW-1185">Reference proteome</keyword>
<dbReference type="STRING" id="47866.GA0074694_1424"/>
<dbReference type="EMBL" id="FMHU01000001">
    <property type="protein sequence ID" value="SCL15936.1"/>
    <property type="molecule type" value="Genomic_DNA"/>
</dbReference>
<protein>
    <submittedName>
        <fullName evidence="4">Uncharacterized protein</fullName>
    </submittedName>
</protein>
<evidence type="ECO:0000313" key="4">
    <source>
        <dbReference type="EMBL" id="SCL27271.1"/>
    </source>
</evidence>
<feature type="region of interest" description="Disordered" evidence="1">
    <location>
        <begin position="1"/>
        <end position="32"/>
    </location>
</feature>